<sequence length="206" mass="23254">MAVSKKGASSISRRMTIYILIIVFTMLILGVEFFVEINSGDLKGELVENFQRLNRGEITETAAVAPLVHVRNKVMLLLAIQVLVTGVVFMLFVKKINIPLKRMFTVSSKIAAGDMKEPMPVYMTDEIGRMSEFINDLVSDFGEVVAHVRLFANCGVESIEDIEEAIYKEDLKNAKIMIEVMKGDILQLNDMMKDFKLFTVGPERKR</sequence>
<dbReference type="Gene3D" id="6.10.340.10">
    <property type="match status" value="1"/>
</dbReference>
<dbReference type="CDD" id="cd06225">
    <property type="entry name" value="HAMP"/>
    <property type="match status" value="1"/>
</dbReference>
<keyword evidence="1" id="KW-1133">Transmembrane helix</keyword>
<comment type="caution">
    <text evidence="3">The sequence shown here is derived from an EMBL/GenBank/DDBJ whole genome shotgun (WGS) entry which is preliminary data.</text>
</comment>
<dbReference type="GO" id="GO:0007165">
    <property type="term" value="P:signal transduction"/>
    <property type="evidence" value="ECO:0007669"/>
    <property type="project" value="InterPro"/>
</dbReference>
<reference evidence="3" key="1">
    <citation type="journal article" date="2021" name="Environ. Microbiol.">
        <title>Genomic characterization of three novel Desulfobacterota classes expand the metabolic and phylogenetic diversity of the phylum.</title>
        <authorList>
            <person name="Murphy C.L."/>
            <person name="Biggerstaff J."/>
            <person name="Eichhorn A."/>
            <person name="Ewing E."/>
            <person name="Shahan R."/>
            <person name="Soriano D."/>
            <person name="Stewart S."/>
            <person name="VanMol K."/>
            <person name="Walker R."/>
            <person name="Walters P."/>
            <person name="Elshahed M.S."/>
            <person name="Youssef N.H."/>
        </authorList>
    </citation>
    <scope>NUCLEOTIDE SEQUENCE</scope>
    <source>
        <strain evidence="3">Zod_Metabat.24</strain>
    </source>
</reference>
<name>A0A9D8KBI2_9DELT</name>
<feature type="transmembrane region" description="Helical" evidence="1">
    <location>
        <begin position="74"/>
        <end position="93"/>
    </location>
</feature>
<gene>
    <name evidence="3" type="ORF">JW984_04280</name>
</gene>
<dbReference type="InterPro" id="IPR003660">
    <property type="entry name" value="HAMP_dom"/>
</dbReference>
<feature type="transmembrane region" description="Helical" evidence="1">
    <location>
        <begin position="15"/>
        <end position="35"/>
    </location>
</feature>
<keyword evidence="1" id="KW-0472">Membrane</keyword>
<dbReference type="SUPFAM" id="SSF158472">
    <property type="entry name" value="HAMP domain-like"/>
    <property type="match status" value="1"/>
</dbReference>
<dbReference type="EMBL" id="JAFGIX010000022">
    <property type="protein sequence ID" value="MBN1572395.1"/>
    <property type="molecule type" value="Genomic_DNA"/>
</dbReference>
<accession>A0A9D8KBI2</accession>
<evidence type="ECO:0000259" key="2">
    <source>
        <dbReference type="PROSITE" id="PS50885"/>
    </source>
</evidence>
<dbReference type="GO" id="GO:0016020">
    <property type="term" value="C:membrane"/>
    <property type="evidence" value="ECO:0007669"/>
    <property type="project" value="InterPro"/>
</dbReference>
<dbReference type="AlphaFoldDB" id="A0A9D8KBI2"/>
<dbReference type="PROSITE" id="PS50885">
    <property type="entry name" value="HAMP"/>
    <property type="match status" value="1"/>
</dbReference>
<dbReference type="Proteomes" id="UP000809273">
    <property type="component" value="Unassembled WGS sequence"/>
</dbReference>
<keyword evidence="1" id="KW-0812">Transmembrane</keyword>
<reference evidence="3" key="2">
    <citation type="submission" date="2021-01" db="EMBL/GenBank/DDBJ databases">
        <authorList>
            <person name="Hahn C.R."/>
            <person name="Youssef N.H."/>
            <person name="Elshahed M."/>
        </authorList>
    </citation>
    <scope>NUCLEOTIDE SEQUENCE</scope>
    <source>
        <strain evidence="3">Zod_Metabat.24</strain>
    </source>
</reference>
<feature type="domain" description="HAMP" evidence="2">
    <location>
        <begin position="94"/>
        <end position="146"/>
    </location>
</feature>
<evidence type="ECO:0000256" key="1">
    <source>
        <dbReference type="SAM" id="Phobius"/>
    </source>
</evidence>
<evidence type="ECO:0000313" key="3">
    <source>
        <dbReference type="EMBL" id="MBN1572395.1"/>
    </source>
</evidence>
<protein>
    <recommendedName>
        <fullName evidence="2">HAMP domain-containing protein</fullName>
    </recommendedName>
</protein>
<evidence type="ECO:0000313" key="4">
    <source>
        <dbReference type="Proteomes" id="UP000809273"/>
    </source>
</evidence>
<proteinExistence type="predicted"/>
<organism evidence="3 4">
    <name type="scientific">Candidatus Zymogenus saltonus</name>
    <dbReference type="NCBI Taxonomy" id="2844893"/>
    <lineage>
        <taxon>Bacteria</taxon>
        <taxon>Deltaproteobacteria</taxon>
        <taxon>Candidatus Zymogenia</taxon>
        <taxon>Candidatus Zymogeniales</taxon>
        <taxon>Candidatus Zymogenaceae</taxon>
        <taxon>Candidatus Zymogenus</taxon>
    </lineage>
</organism>